<reference evidence="3" key="1">
    <citation type="journal article" date="2019" name="Int. J. Syst. Evol. Microbiol.">
        <title>The Global Catalogue of Microorganisms (GCM) 10K type strain sequencing project: providing services to taxonomists for standard genome sequencing and annotation.</title>
        <authorList>
            <consortium name="The Broad Institute Genomics Platform"/>
            <consortium name="The Broad Institute Genome Sequencing Center for Infectious Disease"/>
            <person name="Wu L."/>
            <person name="Ma J."/>
        </authorList>
    </citation>
    <scope>NUCLEOTIDE SEQUENCE [LARGE SCALE GENOMIC DNA]</scope>
    <source>
        <strain evidence="3">CGMCC 1.15420</strain>
    </source>
</reference>
<name>A0ABQ1W9L9_9BACL</name>
<accession>A0ABQ1W9L9</accession>
<dbReference type="Proteomes" id="UP000608420">
    <property type="component" value="Unassembled WGS sequence"/>
</dbReference>
<keyword evidence="1" id="KW-0812">Transmembrane</keyword>
<gene>
    <name evidence="2" type="ORF">GCM10010913_48430</name>
</gene>
<keyword evidence="1" id="KW-1133">Transmembrane helix</keyword>
<feature type="transmembrane region" description="Helical" evidence="1">
    <location>
        <begin position="6"/>
        <end position="26"/>
    </location>
</feature>
<keyword evidence="1" id="KW-0472">Membrane</keyword>
<comment type="caution">
    <text evidence="2">The sequence shown here is derived from an EMBL/GenBank/DDBJ whole genome shotgun (WGS) entry which is preliminary data.</text>
</comment>
<dbReference type="EMBL" id="BMIW01000076">
    <property type="protein sequence ID" value="GGG20490.1"/>
    <property type="molecule type" value="Genomic_DNA"/>
</dbReference>
<protein>
    <submittedName>
        <fullName evidence="2">Uncharacterized protein</fullName>
    </submittedName>
</protein>
<evidence type="ECO:0000313" key="2">
    <source>
        <dbReference type="EMBL" id="GGG20490.1"/>
    </source>
</evidence>
<organism evidence="2 3">
    <name type="scientific">Paenibacillus aceti</name>
    <dbReference type="NCBI Taxonomy" id="1820010"/>
    <lineage>
        <taxon>Bacteria</taxon>
        <taxon>Bacillati</taxon>
        <taxon>Bacillota</taxon>
        <taxon>Bacilli</taxon>
        <taxon>Bacillales</taxon>
        <taxon>Paenibacillaceae</taxon>
        <taxon>Paenibacillus</taxon>
    </lineage>
</organism>
<evidence type="ECO:0000313" key="3">
    <source>
        <dbReference type="Proteomes" id="UP000608420"/>
    </source>
</evidence>
<evidence type="ECO:0000256" key="1">
    <source>
        <dbReference type="SAM" id="Phobius"/>
    </source>
</evidence>
<keyword evidence="3" id="KW-1185">Reference proteome</keyword>
<proteinExistence type="predicted"/>
<sequence length="53" mass="6026">MQLYASFIRFAGGITAFIQLIGWISLRMWLRSGNSCTGAVIFQPRDKFVDDVK</sequence>